<accession>A0ACA9Q683</accession>
<evidence type="ECO:0000313" key="1">
    <source>
        <dbReference type="EMBL" id="CAG8735805.1"/>
    </source>
</evidence>
<evidence type="ECO:0000313" key="2">
    <source>
        <dbReference type="Proteomes" id="UP000789920"/>
    </source>
</evidence>
<feature type="non-terminal residue" evidence="1">
    <location>
        <position position="1"/>
    </location>
</feature>
<name>A0ACA9Q683_9GLOM</name>
<gene>
    <name evidence="1" type="ORF">RPERSI_LOCUS12641</name>
</gene>
<keyword evidence="2" id="KW-1185">Reference proteome</keyword>
<protein>
    <submittedName>
        <fullName evidence="1">22153_t:CDS:1</fullName>
    </submittedName>
</protein>
<dbReference type="EMBL" id="CAJVQC010027239">
    <property type="protein sequence ID" value="CAG8735805.1"/>
    <property type="molecule type" value="Genomic_DNA"/>
</dbReference>
<sequence>NLASINNFIEEEKDEENKSENNNIYDDDLLTCANLILEETVNLKDLIFQDRDFIPYEASLNTPGDTSNNNSESNTNIDFNPKSLVDMILNNLED</sequence>
<proteinExistence type="predicted"/>
<dbReference type="Proteomes" id="UP000789920">
    <property type="component" value="Unassembled WGS sequence"/>
</dbReference>
<comment type="caution">
    <text evidence="1">The sequence shown here is derived from an EMBL/GenBank/DDBJ whole genome shotgun (WGS) entry which is preliminary data.</text>
</comment>
<reference evidence="1" key="1">
    <citation type="submission" date="2021-06" db="EMBL/GenBank/DDBJ databases">
        <authorList>
            <person name="Kallberg Y."/>
            <person name="Tangrot J."/>
            <person name="Rosling A."/>
        </authorList>
    </citation>
    <scope>NUCLEOTIDE SEQUENCE</scope>
    <source>
        <strain evidence="1">MA461A</strain>
    </source>
</reference>
<organism evidence="1 2">
    <name type="scientific">Racocetra persica</name>
    <dbReference type="NCBI Taxonomy" id="160502"/>
    <lineage>
        <taxon>Eukaryota</taxon>
        <taxon>Fungi</taxon>
        <taxon>Fungi incertae sedis</taxon>
        <taxon>Mucoromycota</taxon>
        <taxon>Glomeromycotina</taxon>
        <taxon>Glomeromycetes</taxon>
        <taxon>Diversisporales</taxon>
        <taxon>Gigasporaceae</taxon>
        <taxon>Racocetra</taxon>
    </lineage>
</organism>